<comment type="caution">
    <text evidence="6">The sequence shown here is derived from an EMBL/GenBank/DDBJ whole genome shotgun (WGS) entry which is preliminary data.</text>
</comment>
<dbReference type="Proteomes" id="UP000245489">
    <property type="component" value="Unassembled WGS sequence"/>
</dbReference>
<feature type="chain" id="PRO_5016411094" evidence="3">
    <location>
        <begin position="25"/>
        <end position="754"/>
    </location>
</feature>
<evidence type="ECO:0000256" key="3">
    <source>
        <dbReference type="SAM" id="SignalP"/>
    </source>
</evidence>
<dbReference type="GO" id="GO:0016020">
    <property type="term" value="C:membrane"/>
    <property type="evidence" value="ECO:0007669"/>
    <property type="project" value="UniProtKB-UniRule"/>
</dbReference>
<name>A0A316EZD6_9BACT</name>
<evidence type="ECO:0000256" key="1">
    <source>
        <dbReference type="PROSITE-ProRule" id="PRU00278"/>
    </source>
</evidence>
<keyword evidence="1 6" id="KW-0413">Isomerase</keyword>
<dbReference type="PROSITE" id="PS51123">
    <property type="entry name" value="OMPA_2"/>
    <property type="match status" value="1"/>
</dbReference>
<evidence type="ECO:0000256" key="2">
    <source>
        <dbReference type="PROSITE-ProRule" id="PRU00473"/>
    </source>
</evidence>
<reference evidence="6 7" key="1">
    <citation type="submission" date="2018-05" db="EMBL/GenBank/DDBJ databases">
        <title>Genomic Encyclopedia of Archaeal and Bacterial Type Strains, Phase II (KMG-II): from individual species to whole genera.</title>
        <authorList>
            <person name="Goeker M."/>
        </authorList>
    </citation>
    <scope>NUCLEOTIDE SEQUENCE [LARGE SCALE GENOMIC DNA]</scope>
    <source>
        <strain evidence="6 7">DSM 22214</strain>
    </source>
</reference>
<dbReference type="PANTHER" id="PTHR47245">
    <property type="entry name" value="PEPTIDYLPROLYL ISOMERASE"/>
    <property type="match status" value="1"/>
</dbReference>
<feature type="domain" description="OmpA-like" evidence="5">
    <location>
        <begin position="539"/>
        <end position="648"/>
    </location>
</feature>
<dbReference type="Gene3D" id="3.10.50.40">
    <property type="match status" value="2"/>
</dbReference>
<evidence type="ECO:0000313" key="7">
    <source>
        <dbReference type="Proteomes" id="UP000245489"/>
    </source>
</evidence>
<organism evidence="6 7">
    <name type="scientific">Arcicella aurantiaca</name>
    <dbReference type="NCBI Taxonomy" id="591202"/>
    <lineage>
        <taxon>Bacteria</taxon>
        <taxon>Pseudomonadati</taxon>
        <taxon>Bacteroidota</taxon>
        <taxon>Cytophagia</taxon>
        <taxon>Cytophagales</taxon>
        <taxon>Flectobacillaceae</taxon>
        <taxon>Arcicella</taxon>
    </lineage>
</organism>
<dbReference type="InterPro" id="IPR050245">
    <property type="entry name" value="PrsA_foldase"/>
</dbReference>
<proteinExistence type="predicted"/>
<protein>
    <submittedName>
        <fullName evidence="6">Peptidyl-prolyl cis-trans isomerase SurA</fullName>
    </submittedName>
</protein>
<dbReference type="PROSITE" id="PS50198">
    <property type="entry name" value="PPIC_PPIASE_2"/>
    <property type="match status" value="2"/>
</dbReference>
<evidence type="ECO:0000313" key="6">
    <source>
        <dbReference type="EMBL" id="PWK28635.1"/>
    </source>
</evidence>
<sequence length="754" mass="86954">MTYTLRLLYILTTCFFFSTIAVNAQTETSAIKIGNRIITPAEFSQTYRKLLQSDSVKKDNAKEFLDNYIHYKLMVYAAQRMGKDTTKAFREEISGYRKELAAPYLVDKNVLEKLIQETYERMREEVKVAQVFIPLPNNASPADTMAAYDDIRTLRLRILKGEPFDQIAKNYSQDIKTAEKGGDMGFIAVLENHYAFESAAYNTPKGEISLPFRTDKGFHLIKVLEKRSSKGKVKLAHILVSVPANASAEVAAAAKQKIDEAYNYLKKNEPFEGVCRVFSTDPKTKDKGGVLNRWYEAGTLIDDKMAEAVFALKEKGEYTAPIQTSLGWHIFRLVEKKSLLKFEELAQFIREKITADASRGTIIKGNLVRKLKKDNNFQESISVKQEAFDNFYKDRVGNEDYLAKAIFTINQSPSTVREFYSFVTKLQRQLAKIGALNDKSEKDWYNLFVEDKILRYEESNLEIKYPEFRAEIQDFRDGILQKEILNDNVLEKSLDSLAQVRYFNQNAQNYQYTNRVLAKLVTTDRKETMEQAKGVLAKAPYPLNRRFPDISFEKEKSDFSSDVQKMLYDLVVILTKNREFTVEVTGNSDPEESESISAQRARKIVNYLINKGISPMRIIEKDDGKYKPVSKTDRSKNMRAGVKFFSNSMEDVVKRFNALKPGSLTAEERYFKKGENEYLDNVNWVVGESTSENKGRQVWLNILKVEEPRAKTFREARGQVMKDYQKVLFDNWINQLKSKYPVQINQEEVNRILD</sequence>
<dbReference type="InterPro" id="IPR000297">
    <property type="entry name" value="PPIase_PpiC"/>
</dbReference>
<dbReference type="InterPro" id="IPR006665">
    <property type="entry name" value="OmpA-like"/>
</dbReference>
<dbReference type="EMBL" id="QGGO01000003">
    <property type="protein sequence ID" value="PWK28635.1"/>
    <property type="molecule type" value="Genomic_DNA"/>
</dbReference>
<dbReference type="PANTHER" id="PTHR47245:SF2">
    <property type="entry name" value="PEPTIDYL-PROLYL CIS-TRANS ISOMERASE HP_0175-RELATED"/>
    <property type="match status" value="1"/>
</dbReference>
<feature type="domain" description="PpiC" evidence="4">
    <location>
        <begin position="123"/>
        <end position="225"/>
    </location>
</feature>
<gene>
    <name evidence="6" type="ORF">LV89_00839</name>
</gene>
<dbReference type="InterPro" id="IPR036737">
    <property type="entry name" value="OmpA-like_sf"/>
</dbReference>
<dbReference type="InterPro" id="IPR046357">
    <property type="entry name" value="PPIase_dom_sf"/>
</dbReference>
<keyword evidence="3" id="KW-0732">Signal</keyword>
<dbReference type="SUPFAM" id="SSF54534">
    <property type="entry name" value="FKBP-like"/>
    <property type="match status" value="2"/>
</dbReference>
<dbReference type="AlphaFoldDB" id="A0A316EZD6"/>
<dbReference type="SUPFAM" id="SSF109998">
    <property type="entry name" value="Triger factor/SurA peptide-binding domain-like"/>
    <property type="match status" value="1"/>
</dbReference>
<keyword evidence="2" id="KW-0472">Membrane</keyword>
<dbReference type="InterPro" id="IPR027304">
    <property type="entry name" value="Trigger_fact/SurA_dom_sf"/>
</dbReference>
<evidence type="ECO:0000259" key="4">
    <source>
        <dbReference type="PROSITE" id="PS50198"/>
    </source>
</evidence>
<dbReference type="GO" id="GO:0003755">
    <property type="term" value="F:peptidyl-prolyl cis-trans isomerase activity"/>
    <property type="evidence" value="ECO:0007669"/>
    <property type="project" value="UniProtKB-KW"/>
</dbReference>
<keyword evidence="7" id="KW-1185">Reference proteome</keyword>
<dbReference type="Pfam" id="PF00691">
    <property type="entry name" value="OmpA"/>
    <property type="match status" value="1"/>
</dbReference>
<accession>A0A316EZD6</accession>
<evidence type="ECO:0000259" key="5">
    <source>
        <dbReference type="PROSITE" id="PS51123"/>
    </source>
</evidence>
<keyword evidence="1" id="KW-0697">Rotamase</keyword>
<dbReference type="RefSeq" id="WP_109741614.1">
    <property type="nucleotide sequence ID" value="NZ_QGGO01000003.1"/>
</dbReference>
<feature type="signal peptide" evidence="3">
    <location>
        <begin position="1"/>
        <end position="24"/>
    </location>
</feature>
<dbReference type="Pfam" id="PF00639">
    <property type="entry name" value="Rotamase"/>
    <property type="match status" value="2"/>
</dbReference>
<dbReference type="SUPFAM" id="SSF103088">
    <property type="entry name" value="OmpA-like"/>
    <property type="match status" value="1"/>
</dbReference>
<dbReference type="OrthoDB" id="14196at2"/>
<dbReference type="Gene3D" id="3.30.1330.60">
    <property type="entry name" value="OmpA-like domain"/>
    <property type="match status" value="1"/>
</dbReference>
<feature type="domain" description="PpiC" evidence="4">
    <location>
        <begin position="230"/>
        <end position="335"/>
    </location>
</feature>